<evidence type="ECO:0000313" key="2">
    <source>
        <dbReference type="EMBL" id="KAF2863671.1"/>
    </source>
</evidence>
<dbReference type="InterPro" id="IPR051316">
    <property type="entry name" value="Zinc-reg_GTPase_activator"/>
</dbReference>
<dbReference type="EMBL" id="MU005960">
    <property type="protein sequence ID" value="KAF2863671.1"/>
    <property type="molecule type" value="Genomic_DNA"/>
</dbReference>
<evidence type="ECO:0000313" key="3">
    <source>
        <dbReference type="Proteomes" id="UP000799421"/>
    </source>
</evidence>
<dbReference type="PANTHER" id="PTHR13748:SF62">
    <property type="entry name" value="COBW DOMAIN-CONTAINING PROTEIN"/>
    <property type="match status" value="1"/>
</dbReference>
<dbReference type="AlphaFoldDB" id="A0A6A7C836"/>
<dbReference type="Pfam" id="PF02492">
    <property type="entry name" value="cobW"/>
    <property type="match status" value="1"/>
</dbReference>
<dbReference type="Proteomes" id="UP000799421">
    <property type="component" value="Unassembled WGS sequence"/>
</dbReference>
<organism evidence="2 3">
    <name type="scientific">Piedraia hortae CBS 480.64</name>
    <dbReference type="NCBI Taxonomy" id="1314780"/>
    <lineage>
        <taxon>Eukaryota</taxon>
        <taxon>Fungi</taxon>
        <taxon>Dikarya</taxon>
        <taxon>Ascomycota</taxon>
        <taxon>Pezizomycotina</taxon>
        <taxon>Dothideomycetes</taxon>
        <taxon>Dothideomycetidae</taxon>
        <taxon>Capnodiales</taxon>
        <taxon>Piedraiaceae</taxon>
        <taxon>Piedraia</taxon>
    </lineage>
</organism>
<dbReference type="OrthoDB" id="259708at2759"/>
<protein>
    <submittedName>
        <fullName evidence="2">CobW-domain-containing protein</fullName>
    </submittedName>
</protein>
<accession>A0A6A7C836</accession>
<feature type="domain" description="CobW/HypB/UreG nucleotide-binding" evidence="1">
    <location>
        <begin position="4"/>
        <end position="171"/>
    </location>
</feature>
<dbReference type="InterPro" id="IPR003495">
    <property type="entry name" value="CobW/HypB/UreG_nucleotide-bd"/>
</dbReference>
<dbReference type="SUPFAM" id="SSF52540">
    <property type="entry name" value="P-loop containing nucleoside triphosphate hydrolases"/>
    <property type="match status" value="1"/>
</dbReference>
<keyword evidence="3" id="KW-1185">Reference proteome</keyword>
<name>A0A6A7C836_9PEZI</name>
<dbReference type="Gene3D" id="3.40.50.300">
    <property type="entry name" value="P-loop containing nucleotide triphosphate hydrolases"/>
    <property type="match status" value="1"/>
</dbReference>
<dbReference type="GO" id="GO:0005737">
    <property type="term" value="C:cytoplasm"/>
    <property type="evidence" value="ECO:0007669"/>
    <property type="project" value="TreeGrafter"/>
</dbReference>
<dbReference type="InterPro" id="IPR027417">
    <property type="entry name" value="P-loop_NTPase"/>
</dbReference>
<reference evidence="2" key="1">
    <citation type="journal article" date="2020" name="Stud. Mycol.">
        <title>101 Dothideomycetes genomes: a test case for predicting lifestyles and emergence of pathogens.</title>
        <authorList>
            <person name="Haridas S."/>
            <person name="Albert R."/>
            <person name="Binder M."/>
            <person name="Bloem J."/>
            <person name="Labutti K."/>
            <person name="Salamov A."/>
            <person name="Andreopoulos B."/>
            <person name="Baker S."/>
            <person name="Barry K."/>
            <person name="Bills G."/>
            <person name="Bluhm B."/>
            <person name="Cannon C."/>
            <person name="Castanera R."/>
            <person name="Culley D."/>
            <person name="Daum C."/>
            <person name="Ezra D."/>
            <person name="Gonzalez J."/>
            <person name="Henrissat B."/>
            <person name="Kuo A."/>
            <person name="Liang C."/>
            <person name="Lipzen A."/>
            <person name="Lutzoni F."/>
            <person name="Magnuson J."/>
            <person name="Mondo S."/>
            <person name="Nolan M."/>
            <person name="Ohm R."/>
            <person name="Pangilinan J."/>
            <person name="Park H.-J."/>
            <person name="Ramirez L."/>
            <person name="Alfaro M."/>
            <person name="Sun H."/>
            <person name="Tritt A."/>
            <person name="Yoshinaga Y."/>
            <person name="Zwiers L.-H."/>
            <person name="Turgeon B."/>
            <person name="Goodwin S."/>
            <person name="Spatafora J."/>
            <person name="Crous P."/>
            <person name="Grigoriev I."/>
        </authorList>
    </citation>
    <scope>NUCLEOTIDE SEQUENCE</scope>
    <source>
        <strain evidence="2">CBS 480.64</strain>
    </source>
</reference>
<proteinExistence type="predicted"/>
<evidence type="ECO:0000259" key="1">
    <source>
        <dbReference type="Pfam" id="PF02492"/>
    </source>
</evidence>
<gene>
    <name evidence="2" type="ORF">K470DRAFT_254951</name>
</gene>
<sequence>MTTPITILTGFVGSGKTTLILNLLPQLTPKGYKLSLIKNEIGDVAVDSALALASSVAATKELLGDCICCTNVGQIESALEALVNEENKPDRVVIETSGSAEPLKLVLEIRRIIADHKENGGTDYELDGVVSVIDAQNWGGYADKSFTARLQAKQTDLIVINKWEGLNERQMDLFLDKLGDLEVDTPRVKSDKGKVSADILFGIDSKLGLGSVENGEHEHNKGEVECISVTGEKMEWDKLEELLKTAGKDEVYRIKGIINGDNRWILNWAFGRWTWQETEKNDKEPAVRLSVFTAPYESAKWMKRIAGIGDLQITRVQ</sequence>
<dbReference type="PANTHER" id="PTHR13748">
    <property type="entry name" value="COBW-RELATED"/>
    <property type="match status" value="1"/>
</dbReference>